<dbReference type="GO" id="GO:0006633">
    <property type="term" value="P:fatty acid biosynthetic process"/>
    <property type="evidence" value="ECO:0007669"/>
    <property type="project" value="TreeGrafter"/>
</dbReference>
<dbReference type="GO" id="GO:0004314">
    <property type="term" value="F:[acyl-carrier-protein] S-malonyltransferase activity"/>
    <property type="evidence" value="ECO:0007669"/>
    <property type="project" value="UniProtKB-EC"/>
</dbReference>
<dbReference type="InterPro" id="IPR004410">
    <property type="entry name" value="Malonyl_CoA-ACP_transAc_FabD"/>
</dbReference>
<feature type="active site" evidence="5">
    <location>
        <position position="197"/>
    </location>
</feature>
<evidence type="ECO:0000313" key="8">
    <source>
        <dbReference type="Proteomes" id="UP000468668"/>
    </source>
</evidence>
<dbReference type="AlphaFoldDB" id="A0A6N6NTW9"/>
<dbReference type="SMART" id="SM00827">
    <property type="entry name" value="PKS_AT"/>
    <property type="match status" value="1"/>
</dbReference>
<dbReference type="Pfam" id="PF00698">
    <property type="entry name" value="Acyl_transf_1"/>
    <property type="match status" value="1"/>
</dbReference>
<accession>A0A6N6NTW9</accession>
<organism evidence="7 8">
    <name type="scientific">Ellagibacter isourolithinifaciens</name>
    <dbReference type="NCBI Taxonomy" id="2137581"/>
    <lineage>
        <taxon>Bacteria</taxon>
        <taxon>Bacillati</taxon>
        <taxon>Actinomycetota</taxon>
        <taxon>Coriobacteriia</taxon>
        <taxon>Eggerthellales</taxon>
        <taxon>Eggerthellaceae</taxon>
        <taxon>Ellagibacter</taxon>
    </lineage>
</organism>
<feature type="active site" evidence="5">
    <location>
        <position position="89"/>
    </location>
</feature>
<feature type="domain" description="Malonyl-CoA:ACP transacylase (MAT)" evidence="6">
    <location>
        <begin position="6"/>
        <end position="309"/>
    </location>
</feature>
<keyword evidence="2 4" id="KW-0012">Acyltransferase</keyword>
<evidence type="ECO:0000256" key="1">
    <source>
        <dbReference type="ARBA" id="ARBA00022679"/>
    </source>
</evidence>
<gene>
    <name evidence="7" type="primary">fabD</name>
    <name evidence="7" type="ORF">F8C90_02830</name>
</gene>
<comment type="similarity">
    <text evidence="4">Belongs to the fabD family.</text>
</comment>
<evidence type="ECO:0000256" key="3">
    <source>
        <dbReference type="ARBA" id="ARBA00048462"/>
    </source>
</evidence>
<dbReference type="SUPFAM" id="SSF55048">
    <property type="entry name" value="Probable ACP-binding domain of malonyl-CoA ACP transacylase"/>
    <property type="match status" value="1"/>
</dbReference>
<evidence type="ECO:0000256" key="4">
    <source>
        <dbReference type="PIRNR" id="PIRNR000446"/>
    </source>
</evidence>
<dbReference type="EMBL" id="WAJR01000004">
    <property type="protein sequence ID" value="KAB1641770.1"/>
    <property type="molecule type" value="Genomic_DNA"/>
</dbReference>
<comment type="caution">
    <text evidence="7">The sequence shown here is derived from an EMBL/GenBank/DDBJ whole genome shotgun (WGS) entry which is preliminary data.</text>
</comment>
<evidence type="ECO:0000313" key="7">
    <source>
        <dbReference type="EMBL" id="KAB1641770.1"/>
    </source>
</evidence>
<reference evidence="7 8" key="1">
    <citation type="submission" date="2019-09" db="EMBL/GenBank/DDBJ databases">
        <title>Whole genome shotgun sequencing (WGS) of Ellagibacter isourolithinifaciens DSM 104140(T) and Adlercreutzia muris DSM 29508(T).</title>
        <authorList>
            <person name="Stoll D.A."/>
            <person name="Danylec N."/>
            <person name="Huch M."/>
        </authorList>
    </citation>
    <scope>NUCLEOTIDE SEQUENCE [LARGE SCALE GENOMIC DNA]</scope>
    <source>
        <strain evidence="7 8">DSM 104140</strain>
    </source>
</reference>
<dbReference type="InterPro" id="IPR016035">
    <property type="entry name" value="Acyl_Trfase/lysoPLipase"/>
</dbReference>
<protein>
    <recommendedName>
        <fullName evidence="4">Malonyl CoA-acyl carrier protein transacylase</fullName>
        <ecNumber evidence="4">2.3.1.39</ecNumber>
    </recommendedName>
</protein>
<dbReference type="PANTHER" id="PTHR42681:SF1">
    <property type="entry name" value="MALONYL-COA-ACYL CARRIER PROTEIN TRANSACYLASE, MITOCHONDRIAL"/>
    <property type="match status" value="1"/>
</dbReference>
<name>A0A6N6NTW9_9ACTN</name>
<dbReference type="FunFam" id="3.30.70.250:FF:000001">
    <property type="entry name" value="Malonyl CoA-acyl carrier protein transacylase"/>
    <property type="match status" value="1"/>
</dbReference>
<evidence type="ECO:0000259" key="6">
    <source>
        <dbReference type="SMART" id="SM00827"/>
    </source>
</evidence>
<dbReference type="InterPro" id="IPR016036">
    <property type="entry name" value="Malonyl_transacylase_ACP-bd"/>
</dbReference>
<dbReference type="InterPro" id="IPR024925">
    <property type="entry name" value="Malonyl_CoA-ACP_transAc"/>
</dbReference>
<dbReference type="Gene3D" id="3.30.70.250">
    <property type="entry name" value="Malonyl-CoA ACP transacylase, ACP-binding"/>
    <property type="match status" value="1"/>
</dbReference>
<dbReference type="Proteomes" id="UP000468668">
    <property type="component" value="Unassembled WGS sequence"/>
</dbReference>
<proteinExistence type="inferred from homology"/>
<dbReference type="SUPFAM" id="SSF52151">
    <property type="entry name" value="FabD/lysophospholipase-like"/>
    <property type="match status" value="1"/>
</dbReference>
<dbReference type="PANTHER" id="PTHR42681">
    <property type="entry name" value="MALONYL-COA-ACYL CARRIER PROTEIN TRANSACYLASE, MITOCHONDRIAL"/>
    <property type="match status" value="1"/>
</dbReference>
<dbReference type="GO" id="GO:0005829">
    <property type="term" value="C:cytosol"/>
    <property type="evidence" value="ECO:0007669"/>
    <property type="project" value="TreeGrafter"/>
</dbReference>
<sequence length="310" mass="32436">MNPVFLFSGQGSQKPGMGADLMGVPEVASSFECASDVLGYDLADLVATASPEKLNDTRYAQPALCVLSVGIARALMARGVVPAAVLGFSLGQVSALAVSGMLSEEETYRFVKARAEFMAEAASAHAGAMSALLKADDEAVRTVCESCAQGDVLVPANYNSPGQIVISGTPDAVSRAEEAWAASGKRFARLATSGAFHSPLMADAAEKLAEYLAGVEFSEPAIPLICNVNASPLSAACAREHLAEHLTHPVRFQQSVEALEEQGHTTFWEVGFGGVLENLVKRIDRKASRACVQDLASFDAALESLAPDAS</sequence>
<dbReference type="InterPro" id="IPR001227">
    <property type="entry name" value="Ac_transferase_dom_sf"/>
</dbReference>
<dbReference type="InterPro" id="IPR050858">
    <property type="entry name" value="Mal-CoA-ACP_Trans/PKS_FabD"/>
</dbReference>
<dbReference type="PIRSF" id="PIRSF000446">
    <property type="entry name" value="Mct"/>
    <property type="match status" value="1"/>
</dbReference>
<dbReference type="Gene3D" id="3.40.366.10">
    <property type="entry name" value="Malonyl-Coenzyme A Acyl Carrier Protein, domain 2"/>
    <property type="match status" value="1"/>
</dbReference>
<dbReference type="NCBIfam" id="TIGR00128">
    <property type="entry name" value="fabD"/>
    <property type="match status" value="1"/>
</dbReference>
<dbReference type="EC" id="2.3.1.39" evidence="4"/>
<keyword evidence="1 4" id="KW-0808">Transferase</keyword>
<evidence type="ECO:0000256" key="5">
    <source>
        <dbReference type="PIRSR" id="PIRSR000446-1"/>
    </source>
</evidence>
<keyword evidence="8" id="KW-1185">Reference proteome</keyword>
<dbReference type="InterPro" id="IPR014043">
    <property type="entry name" value="Acyl_transferase_dom"/>
</dbReference>
<evidence type="ECO:0000256" key="2">
    <source>
        <dbReference type="ARBA" id="ARBA00023315"/>
    </source>
</evidence>
<comment type="catalytic activity">
    <reaction evidence="3 4">
        <text>holo-[ACP] + malonyl-CoA = malonyl-[ACP] + CoA</text>
        <dbReference type="Rhea" id="RHEA:41792"/>
        <dbReference type="Rhea" id="RHEA-COMP:9623"/>
        <dbReference type="Rhea" id="RHEA-COMP:9685"/>
        <dbReference type="ChEBI" id="CHEBI:57287"/>
        <dbReference type="ChEBI" id="CHEBI:57384"/>
        <dbReference type="ChEBI" id="CHEBI:64479"/>
        <dbReference type="ChEBI" id="CHEBI:78449"/>
        <dbReference type="EC" id="2.3.1.39"/>
    </reaction>
</comment>
<dbReference type="OrthoDB" id="9808669at2"/>